<accession>A0ABY6AZG4</accession>
<name>A0ABY6AZG4_9BURK</name>
<dbReference type="Proteomes" id="UP001064933">
    <property type="component" value="Chromosome"/>
</dbReference>
<evidence type="ECO:0000313" key="3">
    <source>
        <dbReference type="EMBL" id="UXH78566.1"/>
    </source>
</evidence>
<dbReference type="Pfam" id="PF02310">
    <property type="entry name" value="B12-binding"/>
    <property type="match status" value="1"/>
</dbReference>
<dbReference type="SUPFAM" id="SSF52242">
    <property type="entry name" value="Cobalamin (vitamin B12)-binding domain"/>
    <property type="match status" value="1"/>
</dbReference>
<proteinExistence type="predicted"/>
<dbReference type="EMBL" id="CP104562">
    <property type="protein sequence ID" value="UXH78566.1"/>
    <property type="molecule type" value="Genomic_DNA"/>
</dbReference>
<gene>
    <name evidence="3" type="ORF">N4261_01105</name>
</gene>
<evidence type="ECO:0000313" key="4">
    <source>
        <dbReference type="Proteomes" id="UP001064933"/>
    </source>
</evidence>
<dbReference type="PROSITE" id="PS51332">
    <property type="entry name" value="B12_BINDING"/>
    <property type="match status" value="1"/>
</dbReference>
<dbReference type="CDD" id="cd02065">
    <property type="entry name" value="B12-binding_like"/>
    <property type="match status" value="1"/>
</dbReference>
<dbReference type="InterPro" id="IPR006158">
    <property type="entry name" value="Cobalamin-bd"/>
</dbReference>
<feature type="domain" description="B12-binding" evidence="2">
    <location>
        <begin position="189"/>
        <end position="317"/>
    </location>
</feature>
<organism evidence="3 4">
    <name type="scientific">Roseateles amylovorans</name>
    <dbReference type="NCBI Taxonomy" id="2978473"/>
    <lineage>
        <taxon>Bacteria</taxon>
        <taxon>Pseudomonadati</taxon>
        <taxon>Pseudomonadota</taxon>
        <taxon>Betaproteobacteria</taxon>
        <taxon>Burkholderiales</taxon>
        <taxon>Sphaerotilaceae</taxon>
        <taxon>Roseateles</taxon>
    </lineage>
</organism>
<evidence type="ECO:0000256" key="1">
    <source>
        <dbReference type="SAM" id="MobiDB-lite"/>
    </source>
</evidence>
<reference evidence="3" key="1">
    <citation type="submission" date="2022-10" db="EMBL/GenBank/DDBJ databases">
        <title>Characterization and whole genome sequencing of a new Roseateles species, isolated from fresh water.</title>
        <authorList>
            <person name="Guliayeva D.Y."/>
            <person name="Akhremchuk A.E."/>
            <person name="Sikolenko M.A."/>
            <person name="Valentovich L.N."/>
            <person name="Sidarenka A.V."/>
        </authorList>
    </citation>
    <scope>NUCLEOTIDE SEQUENCE</scope>
    <source>
        <strain evidence="3">BIM B-1768</strain>
    </source>
</reference>
<dbReference type="InterPro" id="IPR036724">
    <property type="entry name" value="Cobalamin-bd_sf"/>
</dbReference>
<feature type="region of interest" description="Disordered" evidence="1">
    <location>
        <begin position="1"/>
        <end position="33"/>
    </location>
</feature>
<dbReference type="RefSeq" id="WP_261758389.1">
    <property type="nucleotide sequence ID" value="NZ_CP104562.2"/>
</dbReference>
<keyword evidence="4" id="KW-1185">Reference proteome</keyword>
<sequence length="318" mass="34413">MAGWTTNRQAKRPPQRRRAELDATLTGSERSADESLTLDALLAARRELNDEPQPLSRPRAGPQEQLTRLVEAEIIPRLMLLHRPPPLAACPAAPVFAPTQAHVTTLSTLAVHDDAQAAVLYVHSLVELGATHEQVLLDLLAASARHLGVMWEEDFYSFSEVTIGLWRLQRVLHDFAHLEPPPLTGVAAGRRCLLAAVPGTQHTFGLAIVTEFFMRGGWEVDSHPQASWEALRAQVAREHFDVFGLSISSGECIAEIVSGILDTRRTAANPRLFVMVGGPMAALMPDLAQRCGADAMASDASTAVALANASLPSRVRGV</sequence>
<protein>
    <submittedName>
        <fullName evidence="3">Cobalamin B12-binding domain-containing protein</fullName>
    </submittedName>
</protein>
<dbReference type="Gene3D" id="3.40.50.280">
    <property type="entry name" value="Cobalamin-binding domain"/>
    <property type="match status" value="1"/>
</dbReference>
<evidence type="ECO:0000259" key="2">
    <source>
        <dbReference type="PROSITE" id="PS51332"/>
    </source>
</evidence>